<dbReference type="InterPro" id="IPR011993">
    <property type="entry name" value="PH-like_dom_sf"/>
</dbReference>
<dbReference type="Pfam" id="PF22972">
    <property type="entry name" value="EVH1_PP4R3"/>
    <property type="match status" value="1"/>
</dbReference>
<dbReference type="GO" id="GO:0072542">
    <property type="term" value="F:protein phosphatase activator activity"/>
    <property type="evidence" value="ECO:0007669"/>
    <property type="project" value="TreeGrafter"/>
</dbReference>
<dbReference type="EMBL" id="KZ679015">
    <property type="protein sequence ID" value="PSS12340.1"/>
    <property type="molecule type" value="Genomic_DNA"/>
</dbReference>
<dbReference type="STRING" id="857342.A0A2T3AUI5"/>
<proteinExistence type="predicted"/>
<keyword evidence="3" id="KW-1185">Reference proteome</keyword>
<dbReference type="RefSeq" id="XP_024718338.1">
    <property type="nucleotide sequence ID" value="XM_024861150.1"/>
</dbReference>
<protein>
    <recommendedName>
        <fullName evidence="1">PP4R3 EVH1-like domain-containing protein</fullName>
    </recommendedName>
</protein>
<dbReference type="Proteomes" id="UP000241818">
    <property type="component" value="Unassembled WGS sequence"/>
</dbReference>
<dbReference type="GO" id="GO:0005654">
    <property type="term" value="C:nucleoplasm"/>
    <property type="evidence" value="ECO:0007669"/>
    <property type="project" value="TreeGrafter"/>
</dbReference>
<gene>
    <name evidence="2" type="ORF">M430DRAFT_107331</name>
</gene>
<organism evidence="2 3">
    <name type="scientific">Amorphotheca resinae ATCC 22711</name>
    <dbReference type="NCBI Taxonomy" id="857342"/>
    <lineage>
        <taxon>Eukaryota</taxon>
        <taxon>Fungi</taxon>
        <taxon>Dikarya</taxon>
        <taxon>Ascomycota</taxon>
        <taxon>Pezizomycotina</taxon>
        <taxon>Leotiomycetes</taxon>
        <taxon>Helotiales</taxon>
        <taxon>Amorphothecaceae</taxon>
        <taxon>Amorphotheca</taxon>
    </lineage>
</organism>
<dbReference type="Gene3D" id="2.30.29.30">
    <property type="entry name" value="Pleckstrin-homology domain (PH domain)/Phosphotyrosine-binding domain (PTB)"/>
    <property type="match status" value="1"/>
</dbReference>
<name>A0A2T3AUI5_AMORE</name>
<dbReference type="PANTHER" id="PTHR23318:SF0">
    <property type="entry name" value="SERINE_THREONINE-PROTEIN PHOSPHATASE 4 REGULATORY SUBUNIT 3"/>
    <property type="match status" value="1"/>
</dbReference>
<dbReference type="GeneID" id="36569231"/>
<dbReference type="GO" id="GO:0006974">
    <property type="term" value="P:DNA damage response"/>
    <property type="evidence" value="ECO:0007669"/>
    <property type="project" value="TreeGrafter"/>
</dbReference>
<dbReference type="AlphaFoldDB" id="A0A2T3AUI5"/>
<dbReference type="InterPro" id="IPR055236">
    <property type="entry name" value="EVH1_PP4R3"/>
</dbReference>
<accession>A0A2T3AUI5</accession>
<dbReference type="InParanoid" id="A0A2T3AUI5"/>
<evidence type="ECO:0000313" key="2">
    <source>
        <dbReference type="EMBL" id="PSS12340.1"/>
    </source>
</evidence>
<reference evidence="2 3" key="1">
    <citation type="journal article" date="2018" name="New Phytol.">
        <title>Comparative genomics and transcriptomics depict ericoid mycorrhizal fungi as versatile saprotrophs and plant mutualists.</title>
        <authorList>
            <person name="Martino E."/>
            <person name="Morin E."/>
            <person name="Grelet G.A."/>
            <person name="Kuo A."/>
            <person name="Kohler A."/>
            <person name="Daghino S."/>
            <person name="Barry K.W."/>
            <person name="Cichocki N."/>
            <person name="Clum A."/>
            <person name="Dockter R.B."/>
            <person name="Hainaut M."/>
            <person name="Kuo R.C."/>
            <person name="LaButti K."/>
            <person name="Lindahl B.D."/>
            <person name="Lindquist E.A."/>
            <person name="Lipzen A."/>
            <person name="Khouja H.R."/>
            <person name="Magnuson J."/>
            <person name="Murat C."/>
            <person name="Ohm R.A."/>
            <person name="Singer S.W."/>
            <person name="Spatafora J.W."/>
            <person name="Wang M."/>
            <person name="Veneault-Fourrey C."/>
            <person name="Henrissat B."/>
            <person name="Grigoriev I.V."/>
            <person name="Martin F.M."/>
            <person name="Perotto S."/>
        </authorList>
    </citation>
    <scope>NUCLEOTIDE SEQUENCE [LARGE SCALE GENOMIC DNA]</scope>
    <source>
        <strain evidence="2 3">ATCC 22711</strain>
    </source>
</reference>
<sequence length="81" mass="9508">MAQAVPTPQPPNDRRRVKVYELRNNDWFDRGTGFCTAAFLFNEVSRQEEPRVLVQSEDHPDRMLLETRICKEDGFQKQQGI</sequence>
<dbReference type="PANTHER" id="PTHR23318">
    <property type="entry name" value="ATP SYNTHASE GAMMA-RELATED"/>
    <property type="match status" value="1"/>
</dbReference>
<evidence type="ECO:0000259" key="1">
    <source>
        <dbReference type="Pfam" id="PF22972"/>
    </source>
</evidence>
<dbReference type="InterPro" id="IPR051137">
    <property type="entry name" value="PP4R3-like"/>
</dbReference>
<dbReference type="OrthoDB" id="27483at2759"/>
<feature type="domain" description="PP4R3 EVH1-like" evidence="1">
    <location>
        <begin position="14"/>
        <end position="79"/>
    </location>
</feature>
<dbReference type="GO" id="GO:0030289">
    <property type="term" value="C:protein phosphatase 4 complex"/>
    <property type="evidence" value="ECO:0007669"/>
    <property type="project" value="TreeGrafter"/>
</dbReference>
<evidence type="ECO:0000313" key="3">
    <source>
        <dbReference type="Proteomes" id="UP000241818"/>
    </source>
</evidence>